<keyword evidence="9" id="KW-1185">Reference proteome</keyword>
<keyword evidence="4" id="KW-0472">Membrane</keyword>
<evidence type="ECO:0000259" key="6">
    <source>
        <dbReference type="Pfam" id="PF07980"/>
    </source>
</evidence>
<evidence type="ECO:0000313" key="8">
    <source>
        <dbReference type="EMBL" id="GGB04765.1"/>
    </source>
</evidence>
<sequence length="467" mass="50578">MKKSLLAIAIITSLASCKKSFLELTPPSAITTDNFFKTSADAITAANGCYASLADANEYGAGFEVLMEERGDNVLDLDISSGSGTNYKLAHFIDDPSNSQLSLTWIDIFNGIYRCNTVLANIGPVKMDSATKNRVRGEVQFIRALHYFNLVRLWGAVPVLTTVVSADQALQLHRDSVAAVYQQIESDLQFAAANLPAAYTGADVGRVTTGAANGLLGKVYLYEKKYNNAASVLQGVINSNVFSLLPNIASVFSTANKYNAETLFAVRYASGVTGQAHGFWFTNGNNLPTIDSSIVKAYSAGDVRKTLTDAIKPTGLTYTGPRKYVDVPDASGLSGEDFPVLRFADILLMAAEVLNEQGYSASTGTGSAFYYLNLVRQRAGLTALSSADRPDQGTFRNEVYLQRRLELPFECDRWFDLVRTGNAITAIRADAGKGSPTIDAHRFIYPIPQSELDIVHNAANFPQNPGY</sequence>
<dbReference type="Pfam" id="PF14322">
    <property type="entry name" value="SusD-like_3"/>
    <property type="match status" value="1"/>
</dbReference>
<dbReference type="RefSeq" id="WP_188933066.1">
    <property type="nucleotide sequence ID" value="NZ_BMJC01000003.1"/>
</dbReference>
<dbReference type="Pfam" id="PF07980">
    <property type="entry name" value="SusD_RagB"/>
    <property type="match status" value="1"/>
</dbReference>
<evidence type="ECO:0000256" key="1">
    <source>
        <dbReference type="ARBA" id="ARBA00004442"/>
    </source>
</evidence>
<keyword evidence="5" id="KW-0998">Cell outer membrane</keyword>
<dbReference type="SUPFAM" id="SSF48452">
    <property type="entry name" value="TPR-like"/>
    <property type="match status" value="1"/>
</dbReference>
<dbReference type="AlphaFoldDB" id="A0A8J2UE06"/>
<feature type="domain" description="RagB/SusD" evidence="6">
    <location>
        <begin position="316"/>
        <end position="467"/>
    </location>
</feature>
<feature type="domain" description="SusD-like N-terminal" evidence="7">
    <location>
        <begin position="21"/>
        <end position="221"/>
    </location>
</feature>
<proteinExistence type="inferred from homology"/>
<evidence type="ECO:0000256" key="4">
    <source>
        <dbReference type="ARBA" id="ARBA00023136"/>
    </source>
</evidence>
<dbReference type="Gene3D" id="1.25.40.390">
    <property type="match status" value="1"/>
</dbReference>
<dbReference type="PROSITE" id="PS51257">
    <property type="entry name" value="PROKAR_LIPOPROTEIN"/>
    <property type="match status" value="1"/>
</dbReference>
<name>A0A8J2UE06_9BACT</name>
<dbReference type="InterPro" id="IPR033985">
    <property type="entry name" value="SusD-like_N"/>
</dbReference>
<evidence type="ECO:0000256" key="2">
    <source>
        <dbReference type="ARBA" id="ARBA00006275"/>
    </source>
</evidence>
<comment type="subcellular location">
    <subcellularLocation>
        <location evidence="1">Cell outer membrane</location>
    </subcellularLocation>
</comment>
<organism evidence="8 9">
    <name type="scientific">Puia dinghuensis</name>
    <dbReference type="NCBI Taxonomy" id="1792502"/>
    <lineage>
        <taxon>Bacteria</taxon>
        <taxon>Pseudomonadati</taxon>
        <taxon>Bacteroidota</taxon>
        <taxon>Chitinophagia</taxon>
        <taxon>Chitinophagales</taxon>
        <taxon>Chitinophagaceae</taxon>
        <taxon>Puia</taxon>
    </lineage>
</organism>
<dbReference type="EMBL" id="BMJC01000003">
    <property type="protein sequence ID" value="GGB04765.1"/>
    <property type="molecule type" value="Genomic_DNA"/>
</dbReference>
<reference evidence="8" key="1">
    <citation type="journal article" date="2014" name="Int. J. Syst. Evol. Microbiol.">
        <title>Complete genome sequence of Corynebacterium casei LMG S-19264T (=DSM 44701T), isolated from a smear-ripened cheese.</title>
        <authorList>
            <consortium name="US DOE Joint Genome Institute (JGI-PGF)"/>
            <person name="Walter F."/>
            <person name="Albersmeier A."/>
            <person name="Kalinowski J."/>
            <person name="Ruckert C."/>
        </authorList>
    </citation>
    <scope>NUCLEOTIDE SEQUENCE</scope>
    <source>
        <strain evidence="8">CGMCC 1.15448</strain>
    </source>
</reference>
<dbReference type="InterPro" id="IPR011990">
    <property type="entry name" value="TPR-like_helical_dom_sf"/>
</dbReference>
<evidence type="ECO:0000259" key="7">
    <source>
        <dbReference type="Pfam" id="PF14322"/>
    </source>
</evidence>
<accession>A0A8J2UE06</accession>
<dbReference type="GO" id="GO:0009279">
    <property type="term" value="C:cell outer membrane"/>
    <property type="evidence" value="ECO:0007669"/>
    <property type="project" value="UniProtKB-SubCell"/>
</dbReference>
<evidence type="ECO:0000313" key="9">
    <source>
        <dbReference type="Proteomes" id="UP000607559"/>
    </source>
</evidence>
<gene>
    <name evidence="8" type="ORF">GCM10011511_30100</name>
</gene>
<evidence type="ECO:0000256" key="5">
    <source>
        <dbReference type="ARBA" id="ARBA00023237"/>
    </source>
</evidence>
<dbReference type="CDD" id="cd08977">
    <property type="entry name" value="SusD"/>
    <property type="match status" value="1"/>
</dbReference>
<dbReference type="Proteomes" id="UP000607559">
    <property type="component" value="Unassembled WGS sequence"/>
</dbReference>
<comment type="caution">
    <text evidence="8">The sequence shown here is derived from an EMBL/GenBank/DDBJ whole genome shotgun (WGS) entry which is preliminary data.</text>
</comment>
<protein>
    <submittedName>
        <fullName evidence="8">Membrane protein</fullName>
    </submittedName>
</protein>
<dbReference type="InterPro" id="IPR012944">
    <property type="entry name" value="SusD_RagB_dom"/>
</dbReference>
<comment type="similarity">
    <text evidence="2">Belongs to the SusD family.</text>
</comment>
<reference evidence="8" key="2">
    <citation type="submission" date="2020-09" db="EMBL/GenBank/DDBJ databases">
        <authorList>
            <person name="Sun Q."/>
            <person name="Zhou Y."/>
        </authorList>
    </citation>
    <scope>NUCLEOTIDE SEQUENCE</scope>
    <source>
        <strain evidence="8">CGMCC 1.15448</strain>
    </source>
</reference>
<evidence type="ECO:0000256" key="3">
    <source>
        <dbReference type="ARBA" id="ARBA00022729"/>
    </source>
</evidence>
<keyword evidence="3" id="KW-0732">Signal</keyword>